<proteinExistence type="predicted"/>
<keyword evidence="3" id="KW-0732">Signal</keyword>
<protein>
    <submittedName>
        <fullName evidence="4">ARAD1B15114p</fullName>
    </submittedName>
</protein>
<dbReference type="EMBL" id="HG937692">
    <property type="protein sequence ID" value="CDP36528.1"/>
    <property type="molecule type" value="Genomic_DNA"/>
</dbReference>
<keyword evidence="2" id="KW-0812">Transmembrane</keyword>
<feature type="compositionally biased region" description="Basic and acidic residues" evidence="1">
    <location>
        <begin position="599"/>
        <end position="611"/>
    </location>
</feature>
<dbReference type="AlphaFoldDB" id="A0A060T6E1"/>
<dbReference type="GO" id="GO:0016255">
    <property type="term" value="P:attachment of GPI anchor to protein"/>
    <property type="evidence" value="ECO:0007669"/>
    <property type="project" value="InterPro"/>
</dbReference>
<dbReference type="PANTHER" id="PTHR12959">
    <property type="entry name" value="GPI TRANSAMIDASE COMPONENT PIG-T-RELATED"/>
    <property type="match status" value="1"/>
</dbReference>
<evidence type="ECO:0000313" key="4">
    <source>
        <dbReference type="EMBL" id="CDP36528.1"/>
    </source>
</evidence>
<feature type="chain" id="PRO_5001587991" evidence="3">
    <location>
        <begin position="19"/>
        <end position="611"/>
    </location>
</feature>
<accession>A0A060T6E1</accession>
<dbReference type="PhylomeDB" id="A0A060T6E1"/>
<dbReference type="InterPro" id="IPR007245">
    <property type="entry name" value="PIG-T"/>
</dbReference>
<feature type="signal peptide" evidence="3">
    <location>
        <begin position="1"/>
        <end position="18"/>
    </location>
</feature>
<organism evidence="4">
    <name type="scientific">Blastobotrys adeninivorans</name>
    <name type="common">Yeast</name>
    <name type="synonym">Arxula adeninivorans</name>
    <dbReference type="NCBI Taxonomy" id="409370"/>
    <lineage>
        <taxon>Eukaryota</taxon>
        <taxon>Fungi</taxon>
        <taxon>Dikarya</taxon>
        <taxon>Ascomycota</taxon>
        <taxon>Saccharomycotina</taxon>
        <taxon>Dipodascomycetes</taxon>
        <taxon>Dipodascales</taxon>
        <taxon>Trichomonascaceae</taxon>
        <taxon>Blastobotrys</taxon>
    </lineage>
</organism>
<feature type="region of interest" description="Disordered" evidence="1">
    <location>
        <begin position="590"/>
        <end position="611"/>
    </location>
</feature>
<dbReference type="PANTHER" id="PTHR12959:SF11">
    <property type="entry name" value="GPI TRANSAMIDASE COMPONENT PIG-T"/>
    <property type="match status" value="1"/>
</dbReference>
<evidence type="ECO:0000256" key="3">
    <source>
        <dbReference type="SAM" id="SignalP"/>
    </source>
</evidence>
<sequence length="611" mass="67749">MILGRLYLVAAFVATAFAREGYTERLELRPLPDNALLTSFRFDSRSVERPGDEFFNQDSPPNYEEYALFPRSLGQIIDQSRTRELHLRFSQGWWDSGVWGVQPDNGAHAGGIGVELWAKVQGDDMDDAMANWKRLVNILSGFFCASLNFIDSANTVFPVRSFGPVAEEAGVYLMHGALPSEPVCTENLTPFVKLLPCKGKAGISSLLDGHKLFDAQWQSMSIDVSPDCVSTSTGGQKCSWKMTQKIDAVVDIHRALGRKNSPVPTPVPDDKLRCDTSKPYYNPLQCFPLKESSQVAWNISDIFGKTIKGACPLATNQDHVSVLASDGWSCNLFTPLPEGEVAFTHTGNEYTLIDRIESDISMATDNSAAILPPQTPPVYVERSFTGHGDKGGLRTVFTNPSPSEPASFVYLETLPWFMRVYLHTMAVTTPEGVPQDDVIKDIFYSSAKDRERPAQLELVMTVPQNSSIVLSYDFEKTLLYLSEYPPDANHGFSIAPGILTTLGSDQPYTFRTTSLLLSLPTPDFSMPYNVIILTCTVLALGFGTFFNLLTKRIVTEEYAEKVAQERPLGRIIANVRAKVQLVKQKLEPRKRGPFPYVPEEAKKNSTEPAAK</sequence>
<dbReference type="Pfam" id="PF04113">
    <property type="entry name" value="Gpi16"/>
    <property type="match status" value="1"/>
</dbReference>
<keyword evidence="2" id="KW-0472">Membrane</keyword>
<feature type="transmembrane region" description="Helical" evidence="2">
    <location>
        <begin position="526"/>
        <end position="549"/>
    </location>
</feature>
<reference evidence="4" key="1">
    <citation type="submission" date="2014-02" db="EMBL/GenBank/DDBJ databases">
        <authorList>
            <person name="Genoscope - CEA"/>
        </authorList>
    </citation>
    <scope>NUCLEOTIDE SEQUENCE</scope>
    <source>
        <strain evidence="4">LS3</strain>
    </source>
</reference>
<reference evidence="4" key="2">
    <citation type="submission" date="2014-06" db="EMBL/GenBank/DDBJ databases">
        <title>The complete genome of Blastobotrys (Arxula) adeninivorans LS3 - a yeast of biotechnological interest.</title>
        <authorList>
            <person name="Kunze G."/>
            <person name="Gaillardin C."/>
            <person name="Czernicka M."/>
            <person name="Durrens P."/>
            <person name="Martin T."/>
            <person name="Boer E."/>
            <person name="Gabaldon T."/>
            <person name="Cruz J."/>
            <person name="Talla E."/>
            <person name="Marck C."/>
            <person name="Goffeau A."/>
            <person name="Barbe V."/>
            <person name="Baret P."/>
            <person name="Baronian K."/>
            <person name="Beier S."/>
            <person name="Bleykasten C."/>
            <person name="Bode R."/>
            <person name="Casaregola S."/>
            <person name="Despons L."/>
            <person name="Fairhead C."/>
            <person name="Giersberg M."/>
            <person name="Gierski P."/>
            <person name="Hahnel U."/>
            <person name="Hartmann A."/>
            <person name="Jankowska D."/>
            <person name="Jubin C."/>
            <person name="Jung P."/>
            <person name="Lafontaine I."/>
            <person name="Leh-Louis V."/>
            <person name="Lemaire M."/>
            <person name="Marcet-Houben M."/>
            <person name="Mascher M."/>
            <person name="Morel G."/>
            <person name="Richard G.-F."/>
            <person name="Riechen J."/>
            <person name="Sacerdot C."/>
            <person name="Sarkar A."/>
            <person name="Savel G."/>
            <person name="Schacherer J."/>
            <person name="Sherman D."/>
            <person name="Straub M.-L."/>
            <person name="Stein N."/>
            <person name="Thierry A."/>
            <person name="Trautwein-Schult A."/>
            <person name="Westhof E."/>
            <person name="Worch S."/>
            <person name="Dujon B."/>
            <person name="Souciet J.-L."/>
            <person name="Wincker P."/>
            <person name="Scholz U."/>
            <person name="Neuveglise N."/>
        </authorList>
    </citation>
    <scope>NUCLEOTIDE SEQUENCE</scope>
    <source>
        <strain evidence="4">LS3</strain>
    </source>
</reference>
<dbReference type="GO" id="GO:0042765">
    <property type="term" value="C:GPI-anchor transamidase complex"/>
    <property type="evidence" value="ECO:0007669"/>
    <property type="project" value="InterPro"/>
</dbReference>
<name>A0A060T6E1_BLAAD</name>
<gene>
    <name evidence="4" type="ORF">GNLVRS02_ARAD1B15114g</name>
</gene>
<evidence type="ECO:0000256" key="1">
    <source>
        <dbReference type="SAM" id="MobiDB-lite"/>
    </source>
</evidence>
<evidence type="ECO:0000256" key="2">
    <source>
        <dbReference type="SAM" id="Phobius"/>
    </source>
</evidence>
<keyword evidence="2" id="KW-1133">Transmembrane helix</keyword>